<gene>
    <name evidence="8" type="ORF">N6H18_05075</name>
</gene>
<evidence type="ECO:0000313" key="9">
    <source>
        <dbReference type="Proteomes" id="UP001065174"/>
    </source>
</evidence>
<organism evidence="8 9">
    <name type="scientific">Reichenbachiella agarivorans</name>
    <dbReference type="NCBI Taxonomy" id="2979464"/>
    <lineage>
        <taxon>Bacteria</taxon>
        <taxon>Pseudomonadati</taxon>
        <taxon>Bacteroidota</taxon>
        <taxon>Cytophagia</taxon>
        <taxon>Cytophagales</taxon>
        <taxon>Reichenbachiellaceae</taxon>
        <taxon>Reichenbachiella</taxon>
    </lineage>
</organism>
<dbReference type="NCBIfam" id="TIGR01470">
    <property type="entry name" value="cysG_Nterm"/>
    <property type="match status" value="1"/>
</dbReference>
<keyword evidence="3" id="KW-0560">Oxidoreductase</keyword>
<feature type="domain" description="Siroheme synthase central" evidence="7">
    <location>
        <begin position="130"/>
        <end position="154"/>
    </location>
</feature>
<dbReference type="PANTHER" id="PTHR35330:SF1">
    <property type="entry name" value="SIROHEME BIOSYNTHESIS PROTEIN MET8"/>
    <property type="match status" value="1"/>
</dbReference>
<dbReference type="RefSeq" id="WP_262310751.1">
    <property type="nucleotide sequence ID" value="NZ_CP106679.1"/>
</dbReference>
<evidence type="ECO:0000256" key="1">
    <source>
        <dbReference type="ARBA" id="ARBA00005010"/>
    </source>
</evidence>
<dbReference type="InterPro" id="IPR028281">
    <property type="entry name" value="Sirohaem_synthase_central"/>
</dbReference>
<proteinExistence type="predicted"/>
<dbReference type="EMBL" id="CP106679">
    <property type="protein sequence ID" value="UXP33322.1"/>
    <property type="molecule type" value="Genomic_DNA"/>
</dbReference>
<evidence type="ECO:0000313" key="8">
    <source>
        <dbReference type="EMBL" id="UXP33322.1"/>
    </source>
</evidence>
<comment type="pathway">
    <text evidence="1">Porphyrin-containing compound metabolism; siroheme biosynthesis; sirohydrochlorin from precorrin-2: step 1/1.</text>
</comment>
<dbReference type="PANTHER" id="PTHR35330">
    <property type="entry name" value="SIROHEME BIOSYNTHESIS PROTEIN MET8"/>
    <property type="match status" value="1"/>
</dbReference>
<sequence length="198" mass="21997">MSTTDTGNNLFPVFFKLEEMNLLIVGGGYVGWEKLSVVINNSPKTKIKLVAKEMGQEVIDLAMEYPNITLLEKAFEESDLEGINLVIVGINDPDASSSIQLICRQKNILVNVADKPSLCDFYLGSVVKKGDLKIAISTNGKSPTVAKRMRELLTDVIPDTIDEVLQNMTEIRDKLKGDFDYKVNKLNEITKSWKNGKG</sequence>
<dbReference type="Proteomes" id="UP001065174">
    <property type="component" value="Chromosome"/>
</dbReference>
<dbReference type="Gene3D" id="3.30.160.110">
    <property type="entry name" value="Siroheme synthase, domain 2"/>
    <property type="match status" value="1"/>
</dbReference>
<comment type="catalytic activity">
    <reaction evidence="6">
        <text>precorrin-2 + NAD(+) = sirohydrochlorin + NADH + 2 H(+)</text>
        <dbReference type="Rhea" id="RHEA:15613"/>
        <dbReference type="ChEBI" id="CHEBI:15378"/>
        <dbReference type="ChEBI" id="CHEBI:57540"/>
        <dbReference type="ChEBI" id="CHEBI:57945"/>
        <dbReference type="ChEBI" id="CHEBI:58351"/>
        <dbReference type="ChEBI" id="CHEBI:58827"/>
        <dbReference type="EC" id="1.3.1.76"/>
    </reaction>
</comment>
<dbReference type="Pfam" id="PF14824">
    <property type="entry name" value="Sirohm_synth_M"/>
    <property type="match status" value="1"/>
</dbReference>
<dbReference type="InterPro" id="IPR006367">
    <property type="entry name" value="Sirohaem_synthase_N"/>
</dbReference>
<protein>
    <recommendedName>
        <fullName evidence="2">precorrin-2 dehydrogenase</fullName>
        <ecNumber evidence="2">1.3.1.76</ecNumber>
    </recommendedName>
</protein>
<dbReference type="SUPFAM" id="SSF75615">
    <property type="entry name" value="Siroheme synthase middle domains-like"/>
    <property type="match status" value="1"/>
</dbReference>
<evidence type="ECO:0000256" key="3">
    <source>
        <dbReference type="ARBA" id="ARBA00023002"/>
    </source>
</evidence>
<accession>A0ABY6CS29</accession>
<keyword evidence="5" id="KW-0627">Porphyrin biosynthesis</keyword>
<dbReference type="InterPro" id="IPR036291">
    <property type="entry name" value="NAD(P)-bd_dom_sf"/>
</dbReference>
<dbReference type="Pfam" id="PF13241">
    <property type="entry name" value="NAD_binding_7"/>
    <property type="match status" value="1"/>
</dbReference>
<keyword evidence="4" id="KW-0520">NAD</keyword>
<name>A0ABY6CS29_9BACT</name>
<evidence type="ECO:0000256" key="5">
    <source>
        <dbReference type="ARBA" id="ARBA00023244"/>
    </source>
</evidence>
<evidence type="ECO:0000259" key="7">
    <source>
        <dbReference type="Pfam" id="PF14824"/>
    </source>
</evidence>
<dbReference type="SUPFAM" id="SSF51735">
    <property type="entry name" value="NAD(P)-binding Rossmann-fold domains"/>
    <property type="match status" value="1"/>
</dbReference>
<evidence type="ECO:0000256" key="2">
    <source>
        <dbReference type="ARBA" id="ARBA00012400"/>
    </source>
</evidence>
<dbReference type="EC" id="1.3.1.76" evidence="2"/>
<reference evidence="8" key="1">
    <citation type="submission" date="2022-09" db="EMBL/GenBank/DDBJ databases">
        <title>Comparative genomics and taxonomic characterization of three novel marine species of genus Reichenbachiella exhibiting antioxidant and polysaccharide degradation activities.</title>
        <authorList>
            <person name="Muhammad N."/>
            <person name="Lee Y.-J."/>
            <person name="Ko J."/>
            <person name="Kim S.-G."/>
        </authorList>
    </citation>
    <scope>NUCLEOTIDE SEQUENCE</scope>
    <source>
        <strain evidence="8">BKB1-1</strain>
    </source>
</reference>
<evidence type="ECO:0000256" key="4">
    <source>
        <dbReference type="ARBA" id="ARBA00023027"/>
    </source>
</evidence>
<dbReference type="InterPro" id="IPR028161">
    <property type="entry name" value="Met8-like"/>
</dbReference>
<dbReference type="Gene3D" id="3.40.50.720">
    <property type="entry name" value="NAD(P)-binding Rossmann-like Domain"/>
    <property type="match status" value="1"/>
</dbReference>
<evidence type="ECO:0000256" key="6">
    <source>
        <dbReference type="ARBA" id="ARBA00047561"/>
    </source>
</evidence>
<keyword evidence="9" id="KW-1185">Reference proteome</keyword>